<feature type="transmembrane region" description="Helical" evidence="1">
    <location>
        <begin position="61"/>
        <end position="80"/>
    </location>
</feature>
<feature type="transmembrane region" description="Helical" evidence="1">
    <location>
        <begin position="298"/>
        <end position="318"/>
    </location>
</feature>
<evidence type="ECO:0000313" key="2">
    <source>
        <dbReference type="EMBL" id="KAF3964556.1"/>
    </source>
</evidence>
<keyword evidence="3" id="KW-1185">Reference proteome</keyword>
<feature type="transmembrane region" description="Helical" evidence="1">
    <location>
        <begin position="142"/>
        <end position="166"/>
    </location>
</feature>
<reference evidence="2" key="1">
    <citation type="submission" date="2020-03" db="EMBL/GenBank/DDBJ databases">
        <title>Castanea mollissima Vanexum genome sequencing.</title>
        <authorList>
            <person name="Staton M."/>
        </authorList>
    </citation>
    <scope>NUCLEOTIDE SEQUENCE</scope>
    <source>
        <tissue evidence="2">Leaf</tissue>
    </source>
</reference>
<feature type="transmembrane region" description="Helical" evidence="1">
    <location>
        <begin position="12"/>
        <end position="40"/>
    </location>
</feature>
<evidence type="ECO:0000256" key="1">
    <source>
        <dbReference type="SAM" id="Phobius"/>
    </source>
</evidence>
<keyword evidence="1" id="KW-0812">Transmembrane</keyword>
<feature type="transmembrane region" description="Helical" evidence="1">
    <location>
        <begin position="173"/>
        <end position="192"/>
    </location>
</feature>
<feature type="transmembrane region" description="Helical" evidence="1">
    <location>
        <begin position="265"/>
        <end position="286"/>
    </location>
</feature>
<feature type="transmembrane region" description="Helical" evidence="1">
    <location>
        <begin position="86"/>
        <end position="110"/>
    </location>
</feature>
<keyword evidence="1" id="KW-1133">Transmembrane helix</keyword>
<feature type="transmembrane region" description="Helical" evidence="1">
    <location>
        <begin position="198"/>
        <end position="222"/>
    </location>
</feature>
<feature type="transmembrane region" description="Helical" evidence="1">
    <location>
        <begin position="234"/>
        <end position="259"/>
    </location>
</feature>
<sequence>MPISGLSLVPVGALVLVLLVLFVACTSFGIFVVHAGPVLASDNVVGIVDIALVGHENNPHCFYGGGALFLLLAVALSFVARTSFGIVFVHAGLVPASGNVVGIVDIALVGHENNPQYFYGGGVLFLLLALVLSFVARTSFGIFVVHAGLVPASGNVVGIVDIALVGHENNPQCFYYGCILFLLLALVLSFVAHTSFGIVVHAGLVLASGTVVGTVDIALVDLENNPQCFYDGGVLFLLVVVVAALPIVAGIFSGIVVAVEGLASHIVAGSTAHIAVVGVVGFDLLFALCSFSDTLAALFDHLLLGNAAGIAGTSAFAFQGHDD</sequence>
<name>A0A8J4W075_9ROSI</name>
<gene>
    <name evidence="2" type="ORF">CMV_011171</name>
</gene>
<protein>
    <submittedName>
        <fullName evidence="2">Uncharacterized protein</fullName>
    </submittedName>
</protein>
<comment type="caution">
    <text evidence="2">The sequence shown here is derived from an EMBL/GenBank/DDBJ whole genome shotgun (WGS) entry which is preliminary data.</text>
</comment>
<dbReference type="Proteomes" id="UP000737018">
    <property type="component" value="Unassembled WGS sequence"/>
</dbReference>
<keyword evidence="1" id="KW-0472">Membrane</keyword>
<dbReference type="EMBL" id="JRKL02001347">
    <property type="protein sequence ID" value="KAF3964556.1"/>
    <property type="molecule type" value="Genomic_DNA"/>
</dbReference>
<proteinExistence type="predicted"/>
<feature type="transmembrane region" description="Helical" evidence="1">
    <location>
        <begin position="117"/>
        <end position="136"/>
    </location>
</feature>
<accession>A0A8J4W075</accession>
<dbReference type="AlphaFoldDB" id="A0A8J4W075"/>
<organism evidence="2 3">
    <name type="scientific">Castanea mollissima</name>
    <name type="common">Chinese chestnut</name>
    <dbReference type="NCBI Taxonomy" id="60419"/>
    <lineage>
        <taxon>Eukaryota</taxon>
        <taxon>Viridiplantae</taxon>
        <taxon>Streptophyta</taxon>
        <taxon>Embryophyta</taxon>
        <taxon>Tracheophyta</taxon>
        <taxon>Spermatophyta</taxon>
        <taxon>Magnoliopsida</taxon>
        <taxon>eudicotyledons</taxon>
        <taxon>Gunneridae</taxon>
        <taxon>Pentapetalae</taxon>
        <taxon>rosids</taxon>
        <taxon>fabids</taxon>
        <taxon>Fagales</taxon>
        <taxon>Fagaceae</taxon>
        <taxon>Castanea</taxon>
    </lineage>
</organism>
<evidence type="ECO:0000313" key="3">
    <source>
        <dbReference type="Proteomes" id="UP000737018"/>
    </source>
</evidence>